<evidence type="ECO:0000256" key="5">
    <source>
        <dbReference type="ARBA" id="ARBA00022519"/>
    </source>
</evidence>
<dbReference type="NCBIfam" id="TIGR00361">
    <property type="entry name" value="ComEC_Rec2"/>
    <property type="match status" value="1"/>
</dbReference>
<gene>
    <name evidence="16" type="ORF">DAQ1742_02113</name>
</gene>
<dbReference type="GO" id="GO:0016887">
    <property type="term" value="F:ATP hydrolysis activity"/>
    <property type="evidence" value="ECO:0007669"/>
    <property type="project" value="InterPro"/>
</dbReference>
<dbReference type="Pfam" id="PF00005">
    <property type="entry name" value="ABC_tran"/>
    <property type="match status" value="1"/>
</dbReference>
<feature type="transmembrane region" description="Helical" evidence="13">
    <location>
        <begin position="239"/>
        <end position="258"/>
    </location>
</feature>
<dbReference type="NCBIfam" id="TIGR00360">
    <property type="entry name" value="ComEC_N-term"/>
    <property type="match status" value="1"/>
</dbReference>
<dbReference type="InterPro" id="IPR011917">
    <property type="entry name" value="ABC_transpr_lipidA"/>
</dbReference>
<sequence length="1283" mass="143036">MLNQIDHLTQHTVMAQVRIDSVRFRQADSGYVVVRLSKINGHWVFPPMFARVELTPVMENWCGGQEWILRLNLRPVHSRLNEGSFDRQRWAVAKAQPLTARVVSAEPLSLVCGLRQSLVTQAEQQTRLLPWRAIILALAVGEMAVVEASVLEVLRQTGTLHLMAISGLHIALAALLGWGVARVGQSLLPVHWINHRFPQWCGVMCAWGYTWLAGGNPPAVRAALALSCWTLLRLSSLSVSSWQVWLWCVALVLVFDPLSVLSDSFWLSALAVASLIFWYQWVPLSESVQRLKRWFWLRGLHAQVGIMLLLMPLQILLFQGISLSALPANLWAVPLVSLVTTPLVLIALSLMWIPLVTQGLWWLADKSLVLVFTPLLMLPSWWLPLGQAIVSFSIAGWMMVIVWRFSWWRIYPLSVLALILIMMLRPKPPAPAWRVDMLDVGHGLAVVIEKNGKAWLYDTGPGWEGGESASRDILPYLTWRGLELQGIALSHSHLDHRGGLMTLQRLYPQIPVYSSQQEAGHRLCVQGEHWRWQGLTFHVLWPPARVVNAGNHDSCVIRIDDGRYRVLLTGDLEQEDEAILLKTQRHALAADILQVPHHGSNTSSSAPFVRAVGARWVLSSNSRYNPWRLPAQRVVRRYRQMGYPWFDTAHSGQLSVRFFGDDIQILRYRGEISPAGIIGGLAQVRITSNICGCLSKAQVYCMMNDKDLSTWQTFRRLWPMISPYKAGLAVAAVALVVNAAGDTLMLSLLKPLLDDGFGKADRSVLVWMPLAIIGLMIMRGLSSYVSSYCVAWVSGKVVMNMRRRLFSHIMGMPVSFFDQQSTGTLLSRITYDSEQVASSSSNALVTVVREGASILGLFVLMFWYSWQLSLILVLIAPIVAYSMRVVSKRFRSISKNMQNTMGLVTTSAEQMLKGHKEVLIFGGQKVEIERFEEVSNRMRQQGMKMVSASSISDPIVQLIASLALAFVLYAASFPSVMETLTAGTITVVFSSMFTLMRPLKSLTNVNSQFQRGMAACQTLFTILDLEQEKDTGTRILQQAKGDIVFQNVNFAYPGKETLALQDINLHIPPGKTVALVGRSGSGKSTIANLITRFYDIQSGGILVDGHDLREYTLASLRSQVALVSQNVHLFNDTIANNIAYACGDSYSREDIERAAKMAHAMDFISKLDQGMDTIIGENGVLLSGGQRQRIAIARALLRDCPILLLDEATSALDTESERAIQAALDELQKNRTALVIAHRLSTIEKADEILVVEDGQIIERGQHDDLLARNGAYAQLHKLQFGA</sequence>
<dbReference type="SMART" id="SM00849">
    <property type="entry name" value="Lactamase_B"/>
    <property type="match status" value="1"/>
</dbReference>
<dbReference type="InterPro" id="IPR003439">
    <property type="entry name" value="ABC_transporter-like_ATP-bd"/>
</dbReference>
<reference evidence="16 17" key="1">
    <citation type="submission" date="2016-09" db="EMBL/GenBank/DDBJ databases">
        <authorList>
            <person name="Reverchon S."/>
            <person name="Nasser W."/>
            <person name="Leonard S."/>
            <person name="Brochier C."/>
            <person name="Duprey A."/>
        </authorList>
    </citation>
    <scope>NUCLEOTIDE SEQUENCE [LARGE SCALE GENOMIC DNA]</scope>
    <source>
        <strain evidence="16 17">174/2</strain>
    </source>
</reference>
<dbReference type="EMBL" id="LT615367">
    <property type="protein sequence ID" value="SLM63024.1"/>
    <property type="molecule type" value="Genomic_DNA"/>
</dbReference>
<dbReference type="GO" id="GO:0005524">
    <property type="term" value="F:ATP binding"/>
    <property type="evidence" value="ECO:0007669"/>
    <property type="project" value="UniProtKB-KW"/>
</dbReference>
<dbReference type="CDD" id="cd18552">
    <property type="entry name" value="ABC_6TM_MsbA_like"/>
    <property type="match status" value="1"/>
</dbReference>
<keyword evidence="17" id="KW-1185">Reference proteome</keyword>
<dbReference type="InterPro" id="IPR039421">
    <property type="entry name" value="Type_1_exporter"/>
</dbReference>
<name>A0A375AA79_9GAMM</name>
<evidence type="ECO:0000256" key="10">
    <source>
        <dbReference type="ARBA" id="ARBA00022989"/>
    </source>
</evidence>
<feature type="transmembrane region" description="Helical" evidence="13">
    <location>
        <begin position="408"/>
        <end position="424"/>
    </location>
</feature>
<dbReference type="InterPro" id="IPR004797">
    <property type="entry name" value="Competence_ComEC/Rec2"/>
</dbReference>
<dbReference type="SUPFAM" id="SSF90123">
    <property type="entry name" value="ABC transporter transmembrane region"/>
    <property type="match status" value="1"/>
</dbReference>
<protein>
    <submittedName>
        <fullName evidence="16">DNA internalization-related competence protein ComEC/Rec2</fullName>
    </submittedName>
</protein>
<dbReference type="InterPro" id="IPR001279">
    <property type="entry name" value="Metallo-B-lactamas"/>
</dbReference>
<dbReference type="CDD" id="cd07731">
    <property type="entry name" value="ComA-like_MBL-fold"/>
    <property type="match status" value="1"/>
</dbReference>
<dbReference type="Gene3D" id="3.40.50.300">
    <property type="entry name" value="P-loop containing nucleotide triphosphate hydrolases"/>
    <property type="match status" value="1"/>
</dbReference>
<evidence type="ECO:0000256" key="6">
    <source>
        <dbReference type="ARBA" id="ARBA00022692"/>
    </source>
</evidence>
<dbReference type="Proteomes" id="UP000294820">
    <property type="component" value="Chromosome 1"/>
</dbReference>
<dbReference type="Pfam" id="PF03772">
    <property type="entry name" value="Competence"/>
    <property type="match status" value="1"/>
</dbReference>
<evidence type="ECO:0000256" key="7">
    <source>
        <dbReference type="ARBA" id="ARBA00022741"/>
    </source>
</evidence>
<dbReference type="PANTHER" id="PTHR43394:SF1">
    <property type="entry name" value="ATP-BINDING CASSETTE SUB-FAMILY B MEMBER 10, MITOCHONDRIAL"/>
    <property type="match status" value="1"/>
</dbReference>
<evidence type="ECO:0000256" key="11">
    <source>
        <dbReference type="ARBA" id="ARBA00023055"/>
    </source>
</evidence>
<feature type="transmembrane region" description="Helical" evidence="13">
    <location>
        <begin position="294"/>
        <end position="318"/>
    </location>
</feature>
<evidence type="ECO:0000256" key="2">
    <source>
        <dbReference type="ARBA" id="ARBA00011738"/>
    </source>
</evidence>
<dbReference type="GO" id="GO:0034040">
    <property type="term" value="F:ATPase-coupled lipid transmembrane transporter activity"/>
    <property type="evidence" value="ECO:0007669"/>
    <property type="project" value="InterPro"/>
</dbReference>
<keyword evidence="11" id="KW-0445">Lipid transport</keyword>
<dbReference type="PROSITE" id="PS00211">
    <property type="entry name" value="ABC_TRANSPORTER_1"/>
    <property type="match status" value="1"/>
</dbReference>
<dbReference type="FunFam" id="1.20.1560.10:FF:000008">
    <property type="entry name" value="Lipid A export ATP-binding/permease protein MsbA"/>
    <property type="match status" value="1"/>
</dbReference>
<keyword evidence="4" id="KW-1003">Cell membrane</keyword>
<dbReference type="NCBIfam" id="NF008580">
    <property type="entry name" value="PRK11539.1"/>
    <property type="match status" value="1"/>
</dbReference>
<keyword evidence="7" id="KW-0547">Nucleotide-binding</keyword>
<feature type="transmembrane region" description="Helical" evidence="13">
    <location>
        <begin position="330"/>
        <end position="353"/>
    </location>
</feature>
<keyword evidence="12 13" id="KW-0472">Membrane</keyword>
<keyword evidence="6 13" id="KW-0812">Transmembrane</keyword>
<dbReference type="Gene3D" id="1.20.1560.10">
    <property type="entry name" value="ABC transporter type 1, transmembrane domain"/>
    <property type="match status" value="1"/>
</dbReference>
<dbReference type="GO" id="GO:0042802">
    <property type="term" value="F:identical protein binding"/>
    <property type="evidence" value="ECO:0007669"/>
    <property type="project" value="UniProtKB-ARBA"/>
</dbReference>
<evidence type="ECO:0000256" key="12">
    <source>
        <dbReference type="ARBA" id="ARBA00023136"/>
    </source>
</evidence>
<feature type="transmembrane region" description="Helical" evidence="13">
    <location>
        <begin position="162"/>
        <end position="181"/>
    </location>
</feature>
<dbReference type="InterPro" id="IPR027417">
    <property type="entry name" value="P-loop_NTPase"/>
</dbReference>
<feature type="transmembrane region" description="Helical" evidence="13">
    <location>
        <begin position="945"/>
        <end position="970"/>
    </location>
</feature>
<dbReference type="InterPro" id="IPR011527">
    <property type="entry name" value="ABC1_TM_dom"/>
</dbReference>
<evidence type="ECO:0000313" key="16">
    <source>
        <dbReference type="EMBL" id="SLM63024.1"/>
    </source>
</evidence>
<feature type="transmembrane region" description="Helical" evidence="13">
    <location>
        <begin position="265"/>
        <end position="282"/>
    </location>
</feature>
<dbReference type="InterPro" id="IPR004477">
    <property type="entry name" value="ComEC_N"/>
</dbReference>
<dbReference type="PROSITE" id="PS50893">
    <property type="entry name" value="ABC_TRANSPORTER_2"/>
    <property type="match status" value="1"/>
</dbReference>
<dbReference type="SMART" id="SM00382">
    <property type="entry name" value="AAA"/>
    <property type="match status" value="1"/>
</dbReference>
<dbReference type="NCBIfam" id="TIGR02203">
    <property type="entry name" value="MsbA_lipidA"/>
    <property type="match status" value="1"/>
</dbReference>
<evidence type="ECO:0000259" key="14">
    <source>
        <dbReference type="PROSITE" id="PS50893"/>
    </source>
</evidence>
<dbReference type="Gene3D" id="3.60.15.10">
    <property type="entry name" value="Ribonuclease Z/Hydroxyacylglutathione hydrolase-like"/>
    <property type="match status" value="1"/>
</dbReference>
<dbReference type="PROSITE" id="PS50929">
    <property type="entry name" value="ABC_TM1F"/>
    <property type="match status" value="1"/>
</dbReference>
<feature type="transmembrane region" description="Helical" evidence="13">
    <location>
        <begin position="726"/>
        <end position="746"/>
    </location>
</feature>
<feature type="domain" description="ABC transporter" evidence="14">
    <location>
        <begin position="1043"/>
        <end position="1279"/>
    </location>
</feature>
<comment type="subcellular location">
    <subcellularLocation>
        <location evidence="1">Cell membrane</location>
        <topology evidence="1">Multi-pass membrane protein</topology>
    </subcellularLocation>
</comment>
<dbReference type="GO" id="GO:0030420">
    <property type="term" value="P:establishment of competence for transformation"/>
    <property type="evidence" value="ECO:0007669"/>
    <property type="project" value="InterPro"/>
</dbReference>
<evidence type="ECO:0000256" key="1">
    <source>
        <dbReference type="ARBA" id="ARBA00004651"/>
    </source>
</evidence>
<dbReference type="PANTHER" id="PTHR43394">
    <property type="entry name" value="ATP-DEPENDENT PERMEASE MDL1, MITOCHONDRIAL"/>
    <property type="match status" value="1"/>
</dbReference>
<dbReference type="KEGG" id="daq:DAQ1742_02113"/>
<dbReference type="Pfam" id="PF00753">
    <property type="entry name" value="Lactamase_B"/>
    <property type="match status" value="1"/>
</dbReference>
<evidence type="ECO:0000256" key="13">
    <source>
        <dbReference type="SAM" id="Phobius"/>
    </source>
</evidence>
<dbReference type="SUPFAM" id="SSF56281">
    <property type="entry name" value="Metallo-hydrolase/oxidoreductase"/>
    <property type="match status" value="1"/>
</dbReference>
<keyword evidence="8" id="KW-0067">ATP-binding</keyword>
<keyword evidence="3" id="KW-0813">Transport</keyword>
<dbReference type="InterPro" id="IPR036640">
    <property type="entry name" value="ABC1_TM_sf"/>
</dbReference>
<dbReference type="FunFam" id="3.40.50.300:FF:000140">
    <property type="entry name" value="Lipid A export ATP-binding/permease protein MsbA"/>
    <property type="match status" value="1"/>
</dbReference>
<proteinExistence type="predicted"/>
<evidence type="ECO:0000256" key="8">
    <source>
        <dbReference type="ARBA" id="ARBA00022840"/>
    </source>
</evidence>
<dbReference type="InterPro" id="IPR017871">
    <property type="entry name" value="ABC_transporter-like_CS"/>
</dbReference>
<keyword evidence="10 13" id="KW-1133">Transmembrane helix</keyword>
<dbReference type="SUPFAM" id="SSF52540">
    <property type="entry name" value="P-loop containing nucleoside triphosphate hydrolases"/>
    <property type="match status" value="1"/>
</dbReference>
<dbReference type="GO" id="GO:0005886">
    <property type="term" value="C:plasma membrane"/>
    <property type="evidence" value="ECO:0007669"/>
    <property type="project" value="UniProtKB-SubCell"/>
</dbReference>
<evidence type="ECO:0000256" key="9">
    <source>
        <dbReference type="ARBA" id="ARBA00022967"/>
    </source>
</evidence>
<keyword evidence="5" id="KW-0997">Cell inner membrane</keyword>
<feature type="transmembrane region" description="Helical" evidence="13">
    <location>
        <begin position="766"/>
        <end position="794"/>
    </location>
</feature>
<dbReference type="Pfam" id="PF00664">
    <property type="entry name" value="ABC_membrane"/>
    <property type="match status" value="1"/>
</dbReference>
<dbReference type="InterPro" id="IPR003593">
    <property type="entry name" value="AAA+_ATPase"/>
</dbReference>
<evidence type="ECO:0000256" key="3">
    <source>
        <dbReference type="ARBA" id="ARBA00022448"/>
    </source>
</evidence>
<dbReference type="InterPro" id="IPR035681">
    <property type="entry name" value="ComA-like_MBL"/>
</dbReference>
<evidence type="ECO:0000313" key="17">
    <source>
        <dbReference type="Proteomes" id="UP000294820"/>
    </source>
</evidence>
<organism evidence="16 17">
    <name type="scientific">Dickeya aquatica</name>
    <dbReference type="NCBI Taxonomy" id="1401087"/>
    <lineage>
        <taxon>Bacteria</taxon>
        <taxon>Pseudomonadati</taxon>
        <taxon>Pseudomonadota</taxon>
        <taxon>Gammaproteobacteria</taxon>
        <taxon>Enterobacterales</taxon>
        <taxon>Pectobacteriaceae</taxon>
        <taxon>Dickeya</taxon>
    </lineage>
</organism>
<dbReference type="GO" id="GO:0015421">
    <property type="term" value="F:ABC-type oligopeptide transporter activity"/>
    <property type="evidence" value="ECO:0007669"/>
    <property type="project" value="TreeGrafter"/>
</dbReference>
<dbReference type="NCBIfam" id="NF008381">
    <property type="entry name" value="PRK11176.1"/>
    <property type="match status" value="1"/>
</dbReference>
<evidence type="ECO:0000256" key="4">
    <source>
        <dbReference type="ARBA" id="ARBA00022475"/>
    </source>
</evidence>
<evidence type="ECO:0000259" key="15">
    <source>
        <dbReference type="PROSITE" id="PS50929"/>
    </source>
</evidence>
<accession>A0A375AA79</accession>
<dbReference type="CDD" id="cd03251">
    <property type="entry name" value="ABCC_MsbA"/>
    <property type="match status" value="1"/>
</dbReference>
<feature type="domain" description="ABC transmembrane type-1" evidence="15">
    <location>
        <begin position="729"/>
        <end position="1011"/>
    </location>
</feature>
<comment type="subunit">
    <text evidence="2">Homodimer.</text>
</comment>
<keyword evidence="9" id="KW-1278">Translocase</keyword>
<feature type="transmembrane region" description="Helical" evidence="13">
    <location>
        <begin position="870"/>
        <end position="887"/>
    </location>
</feature>
<dbReference type="InterPro" id="IPR036866">
    <property type="entry name" value="RibonucZ/Hydroxyglut_hydro"/>
</dbReference>